<sequence>MQNSTYLEILSLHTRCFIQAFQSPLSLLMRPIQFQSTKNSLMNSNITRVRVRHNTASSL</sequence>
<protein>
    <submittedName>
        <fullName evidence="1">Uncharacterized protein</fullName>
    </submittedName>
</protein>
<evidence type="ECO:0000313" key="1">
    <source>
        <dbReference type="EMBL" id="JAE13440.1"/>
    </source>
</evidence>
<name>A0A0A9FK65_ARUDO</name>
<organism evidence="1">
    <name type="scientific">Arundo donax</name>
    <name type="common">Giant reed</name>
    <name type="synonym">Donax arundinaceus</name>
    <dbReference type="NCBI Taxonomy" id="35708"/>
    <lineage>
        <taxon>Eukaryota</taxon>
        <taxon>Viridiplantae</taxon>
        <taxon>Streptophyta</taxon>
        <taxon>Embryophyta</taxon>
        <taxon>Tracheophyta</taxon>
        <taxon>Spermatophyta</taxon>
        <taxon>Magnoliopsida</taxon>
        <taxon>Liliopsida</taxon>
        <taxon>Poales</taxon>
        <taxon>Poaceae</taxon>
        <taxon>PACMAD clade</taxon>
        <taxon>Arundinoideae</taxon>
        <taxon>Arundineae</taxon>
        <taxon>Arundo</taxon>
    </lineage>
</organism>
<reference evidence="1" key="2">
    <citation type="journal article" date="2015" name="Data Brief">
        <title>Shoot transcriptome of the giant reed, Arundo donax.</title>
        <authorList>
            <person name="Barrero R.A."/>
            <person name="Guerrero F.D."/>
            <person name="Moolhuijzen P."/>
            <person name="Goolsby J.A."/>
            <person name="Tidwell J."/>
            <person name="Bellgard S.E."/>
            <person name="Bellgard M.I."/>
        </authorList>
    </citation>
    <scope>NUCLEOTIDE SEQUENCE</scope>
    <source>
        <tissue evidence="1">Shoot tissue taken approximately 20 cm above the soil surface</tissue>
    </source>
</reference>
<dbReference type="EMBL" id="GBRH01184456">
    <property type="protein sequence ID" value="JAE13440.1"/>
    <property type="molecule type" value="Transcribed_RNA"/>
</dbReference>
<dbReference type="AlphaFoldDB" id="A0A0A9FK65"/>
<proteinExistence type="predicted"/>
<accession>A0A0A9FK65</accession>
<reference evidence="1" key="1">
    <citation type="submission" date="2014-09" db="EMBL/GenBank/DDBJ databases">
        <authorList>
            <person name="Magalhaes I.L.F."/>
            <person name="Oliveira U."/>
            <person name="Santos F.R."/>
            <person name="Vidigal T.H.D.A."/>
            <person name="Brescovit A.D."/>
            <person name="Santos A.J."/>
        </authorList>
    </citation>
    <scope>NUCLEOTIDE SEQUENCE</scope>
    <source>
        <tissue evidence="1">Shoot tissue taken approximately 20 cm above the soil surface</tissue>
    </source>
</reference>